<evidence type="ECO:0000256" key="2">
    <source>
        <dbReference type="ARBA" id="ARBA00022803"/>
    </source>
</evidence>
<keyword evidence="1" id="KW-0677">Repeat</keyword>
<evidence type="ECO:0000313" key="4">
    <source>
        <dbReference type="Proteomes" id="UP000199184"/>
    </source>
</evidence>
<evidence type="ECO:0000256" key="1">
    <source>
        <dbReference type="ARBA" id="ARBA00022737"/>
    </source>
</evidence>
<dbReference type="InterPro" id="IPR011990">
    <property type="entry name" value="TPR-like_helical_dom_sf"/>
</dbReference>
<dbReference type="Gene3D" id="1.25.40.10">
    <property type="entry name" value="Tetratricopeptide repeat domain"/>
    <property type="match status" value="2"/>
</dbReference>
<reference evidence="4" key="1">
    <citation type="submission" date="2016-08" db="EMBL/GenBank/DDBJ databases">
        <authorList>
            <person name="Varghese N."/>
            <person name="Submissions Spin"/>
        </authorList>
    </citation>
    <scope>NUCLEOTIDE SEQUENCE [LARGE SCALE GENOMIC DNA]</scope>
    <source>
        <strain evidence="4">ERR11</strain>
    </source>
</reference>
<dbReference type="PANTHER" id="PTHR45641">
    <property type="entry name" value="TETRATRICOPEPTIDE REPEAT PROTEIN (AFU_ORTHOLOGUE AFUA_6G03870)"/>
    <property type="match status" value="1"/>
</dbReference>
<dbReference type="EMBL" id="FMAI01000029">
    <property type="protein sequence ID" value="SCB54701.1"/>
    <property type="molecule type" value="Genomic_DNA"/>
</dbReference>
<name>A0A1C3XR07_9BRAD</name>
<organism evidence="3 4">
    <name type="scientific">Bradyrhizobium shewense</name>
    <dbReference type="NCBI Taxonomy" id="1761772"/>
    <lineage>
        <taxon>Bacteria</taxon>
        <taxon>Pseudomonadati</taxon>
        <taxon>Pseudomonadota</taxon>
        <taxon>Alphaproteobacteria</taxon>
        <taxon>Hyphomicrobiales</taxon>
        <taxon>Nitrobacteraceae</taxon>
        <taxon>Bradyrhizobium</taxon>
    </lineage>
</organism>
<accession>A0A1C3XR07</accession>
<sequence>MTSFYAPRHLEHIAGLEKRFGPVSDEVATALRSLVRVICQYEDPVDAAPFLERCVSIVESLHGPRSVLPDLDKWIGHAGGADFEHIEPFQLRRLAIKTEIYGEDSREVAEECESLGRGYASSGGYAKARVLLERSISIKEKIHGAHSAEVAAAVDLLAETSARLKKWADAKADLERSLSLKQKIFGKRSEEVARCLLATAIVLANASTRQRSGSSRESIDLAVAAFKRGLGMLEKRFGPDSLEVQVALEEMIRAFVDCRRFRAAEPLLQRLLSICERTYGEDAAALLWILAELAVGYADAGSDATEPVLERGFELLQNFLGARSPIFRHEIMDYAGNKSVLYGEGVLEKLVQASETFRRNLRKRWSASR</sequence>
<keyword evidence="2" id="KW-0802">TPR repeat</keyword>
<dbReference type="PANTHER" id="PTHR45641:SF19">
    <property type="entry name" value="NEPHROCYSTIN-3"/>
    <property type="match status" value="1"/>
</dbReference>
<evidence type="ECO:0000313" key="3">
    <source>
        <dbReference type="EMBL" id="SCB54701.1"/>
    </source>
</evidence>
<proteinExistence type="predicted"/>
<dbReference type="Proteomes" id="UP000199184">
    <property type="component" value="Unassembled WGS sequence"/>
</dbReference>
<dbReference type="RefSeq" id="WP_091966086.1">
    <property type="nucleotide sequence ID" value="NZ_FMAI01000029.1"/>
</dbReference>
<dbReference type="AlphaFoldDB" id="A0A1C3XR07"/>
<keyword evidence="4" id="KW-1185">Reference proteome</keyword>
<gene>
    <name evidence="3" type="ORF">GA0061098_102954</name>
</gene>
<protein>
    <submittedName>
        <fullName evidence="3">Tetratricopeptide repeat-containing protein</fullName>
    </submittedName>
</protein>
<dbReference type="SUPFAM" id="SSF48452">
    <property type="entry name" value="TPR-like"/>
    <property type="match status" value="1"/>
</dbReference>
<dbReference type="Pfam" id="PF13374">
    <property type="entry name" value="TPR_10"/>
    <property type="match status" value="3"/>
</dbReference>